<accession>A0ABQ2BDY5</accession>
<reference evidence="2" key="1">
    <citation type="journal article" date="2019" name="Int. J. Syst. Evol. Microbiol.">
        <title>The Global Catalogue of Microorganisms (GCM) 10K type strain sequencing project: providing services to taxonomists for standard genome sequencing and annotation.</title>
        <authorList>
            <consortium name="The Broad Institute Genomics Platform"/>
            <consortium name="The Broad Institute Genome Sequencing Center for Infectious Disease"/>
            <person name="Wu L."/>
            <person name="Ma J."/>
        </authorList>
    </citation>
    <scope>NUCLEOTIDE SEQUENCE [LARGE SCALE GENOMIC DNA]</scope>
    <source>
        <strain evidence="2">CCM 8653</strain>
    </source>
</reference>
<dbReference type="EMBL" id="BMDG01000018">
    <property type="protein sequence ID" value="GGI11980.1"/>
    <property type="molecule type" value="Genomic_DNA"/>
</dbReference>
<comment type="caution">
    <text evidence="1">The sequence shown here is derived from an EMBL/GenBank/DDBJ whole genome shotgun (WGS) entry which is preliminary data.</text>
</comment>
<dbReference type="Pfam" id="PF19850">
    <property type="entry name" value="DUF6325"/>
    <property type="match status" value="1"/>
</dbReference>
<proteinExistence type="predicted"/>
<evidence type="ECO:0008006" key="3">
    <source>
        <dbReference type="Google" id="ProtNLM"/>
    </source>
</evidence>
<dbReference type="RefSeq" id="WP_188525405.1">
    <property type="nucleotide sequence ID" value="NZ_BMDG01000018.1"/>
</dbReference>
<organism evidence="1 2">
    <name type="scientific">Isoptericola cucumis</name>
    <dbReference type="NCBI Taxonomy" id="1776856"/>
    <lineage>
        <taxon>Bacteria</taxon>
        <taxon>Bacillati</taxon>
        <taxon>Actinomycetota</taxon>
        <taxon>Actinomycetes</taxon>
        <taxon>Micrococcales</taxon>
        <taxon>Promicromonosporaceae</taxon>
        <taxon>Isoptericola</taxon>
    </lineage>
</organism>
<sequence length="148" mass="15530">MESSTPPGPTSGAPVELVLIEFPRAEFKGEIVAELARLVDAGTVDVLDALLIRKSDDGTVQWLEATEGGDDELARIVGEPAGLLAADDVDAVAEELAPGSAVGMIVFEHTWARGLSRAVRGAGGQVLDWTRVPAEAIDALAEEIQKED</sequence>
<keyword evidence="2" id="KW-1185">Reference proteome</keyword>
<gene>
    <name evidence="1" type="ORF">GCM10007368_38890</name>
</gene>
<evidence type="ECO:0000313" key="1">
    <source>
        <dbReference type="EMBL" id="GGI11980.1"/>
    </source>
</evidence>
<evidence type="ECO:0000313" key="2">
    <source>
        <dbReference type="Proteomes" id="UP000632535"/>
    </source>
</evidence>
<dbReference type="InterPro" id="IPR046288">
    <property type="entry name" value="DUF6325"/>
</dbReference>
<protein>
    <recommendedName>
        <fullName evidence="3">DUF1269 domain-containing protein</fullName>
    </recommendedName>
</protein>
<dbReference type="Proteomes" id="UP000632535">
    <property type="component" value="Unassembled WGS sequence"/>
</dbReference>
<name>A0ABQ2BDY5_9MICO</name>